<dbReference type="AlphaFoldDB" id="A0A3G2I6B4"/>
<dbReference type="PANTHER" id="PTHR30075:SF2">
    <property type="entry name" value="GLYCINE--TRNA LIGASE, CHLOROPLASTIC_MITOCHONDRIAL 2"/>
    <property type="match status" value="1"/>
</dbReference>
<evidence type="ECO:0000256" key="3">
    <source>
        <dbReference type="ARBA" id="ARBA00011209"/>
    </source>
</evidence>
<evidence type="ECO:0000259" key="12">
    <source>
        <dbReference type="Pfam" id="PF05746"/>
    </source>
</evidence>
<evidence type="ECO:0000256" key="6">
    <source>
        <dbReference type="ARBA" id="ARBA00022741"/>
    </source>
</evidence>
<dbReference type="InterPro" id="IPR008909">
    <property type="entry name" value="DALR_anticod-bd"/>
</dbReference>
<dbReference type="EC" id="6.1.1.14" evidence="11"/>
<dbReference type="HAMAP" id="MF_00255">
    <property type="entry name" value="Gly_tRNA_synth_beta"/>
    <property type="match status" value="1"/>
</dbReference>
<dbReference type="GO" id="GO:0006420">
    <property type="term" value="P:arginyl-tRNA aminoacylation"/>
    <property type="evidence" value="ECO:0007669"/>
    <property type="project" value="InterPro"/>
</dbReference>
<keyword evidence="8 11" id="KW-0648">Protein biosynthesis</keyword>
<feature type="domain" description="DALR anticodon binding" evidence="12">
    <location>
        <begin position="586"/>
        <end position="681"/>
    </location>
</feature>
<dbReference type="Pfam" id="PF05746">
    <property type="entry name" value="DALR_1"/>
    <property type="match status" value="1"/>
</dbReference>
<dbReference type="SUPFAM" id="SSF109604">
    <property type="entry name" value="HD-domain/PDEase-like"/>
    <property type="match status" value="1"/>
</dbReference>
<evidence type="ECO:0000256" key="2">
    <source>
        <dbReference type="ARBA" id="ARBA00008226"/>
    </source>
</evidence>
<gene>
    <name evidence="11" type="primary">glyS</name>
    <name evidence="13" type="ORF">D8S97_03090</name>
</gene>
<dbReference type="Pfam" id="PF02092">
    <property type="entry name" value="tRNA_synt_2f"/>
    <property type="match status" value="1"/>
</dbReference>
<dbReference type="GO" id="GO:0005524">
    <property type="term" value="F:ATP binding"/>
    <property type="evidence" value="ECO:0007669"/>
    <property type="project" value="UniProtKB-UniRule"/>
</dbReference>
<sequence length="691" mass="81034">MTKKTFLVEIGTEELPSKILKNIILVFYKNFIDELNSNKILYKKINYFSTPRRLALQVIELDTSEKINEKIKKGPAIKHAFDQEGNPTQAAYYWAKSCKINLNQAERLKTQKGEWIIHRVKEKQENVELLFPKIIEKILKNINLKNTMRWETGNLKFVRPIRNIAMLLDTKVIKSIIFNLTSKNLLHHHISCKEDKIYIKNATEYPFILFKKNKIIANYETRKEKIKKEVKKIAKTVNGITKIDLFLLEEITSLVESPKALLATFKKDYIDYIPEEILTHTIEKQQKCFAIYNINLRNKILPYFIFIANINSKKNKEVVLGNEKVMHARLSDIMFFLKKDRKIKLENNLPLLKKVLFYNKLGTLYEKTLRLQILVEWLSSYINKINKDHLIRSCLLSKCDLVTQMVGEFPELQGTIGMHYALENKENKEVATAIQEQYLPSFSGDKLPSTNIGCLLSISDKIDTLSGMFYIGEIPSPEKDPFGLRRATLGILRIIIVKKIPIDLKKLVEISLKIYTTKKIDYPIISKKIIKFFISRLSSFYEKKRYNIKVIKSVLSCQLTEPLDIDKRINAISNFKKIESIILISKRIDNILKNNNQTIFNQIKIELIKQTEEQDLFKEIKNFNDKTKKLFTEKKYKEILLAIKNLEKPVHNFFDKVQINHSNLEIKTNRLLFLIKIQKIFLKIAHFSYLY</sequence>
<keyword evidence="9 11" id="KW-0030">Aminoacyl-tRNA synthetase</keyword>
<comment type="catalytic activity">
    <reaction evidence="10 11">
        <text>tRNA(Gly) + glycine + ATP = glycyl-tRNA(Gly) + AMP + diphosphate</text>
        <dbReference type="Rhea" id="RHEA:16013"/>
        <dbReference type="Rhea" id="RHEA-COMP:9664"/>
        <dbReference type="Rhea" id="RHEA-COMP:9683"/>
        <dbReference type="ChEBI" id="CHEBI:30616"/>
        <dbReference type="ChEBI" id="CHEBI:33019"/>
        <dbReference type="ChEBI" id="CHEBI:57305"/>
        <dbReference type="ChEBI" id="CHEBI:78442"/>
        <dbReference type="ChEBI" id="CHEBI:78522"/>
        <dbReference type="ChEBI" id="CHEBI:456215"/>
        <dbReference type="EC" id="6.1.1.14"/>
    </reaction>
</comment>
<dbReference type="OrthoDB" id="9775440at2"/>
<dbReference type="Gene3D" id="1.10.730.10">
    <property type="entry name" value="Isoleucyl-tRNA Synthetase, Domain 1"/>
    <property type="match status" value="1"/>
</dbReference>
<reference evidence="13 14" key="1">
    <citation type="submission" date="2018-10" db="EMBL/GenBank/DDBJ databases">
        <title>Genome sequence of the corn leaf aphid (Rhopalosiphum maidis Fitch).</title>
        <authorList>
            <person name="Chen W."/>
            <person name="Shakir S."/>
            <person name="Bigham M."/>
            <person name="Fei Z."/>
            <person name="Jander G."/>
        </authorList>
    </citation>
    <scope>NUCLEOTIDE SEQUENCE [LARGE SCALE GENOMIC DNA]</scope>
    <source>
        <strain evidence="13 14">BTI</strain>
    </source>
</reference>
<dbReference type="Proteomes" id="UP000271533">
    <property type="component" value="Chromosome"/>
</dbReference>
<evidence type="ECO:0000256" key="1">
    <source>
        <dbReference type="ARBA" id="ARBA00004496"/>
    </source>
</evidence>
<evidence type="ECO:0000256" key="10">
    <source>
        <dbReference type="ARBA" id="ARBA00047937"/>
    </source>
</evidence>
<accession>A0A3G2I6B4</accession>
<evidence type="ECO:0000256" key="7">
    <source>
        <dbReference type="ARBA" id="ARBA00022840"/>
    </source>
</evidence>
<keyword evidence="5 11" id="KW-0436">Ligase</keyword>
<protein>
    <recommendedName>
        <fullName evidence="11">Glycine--tRNA ligase beta subunit</fullName>
        <ecNumber evidence="11">6.1.1.14</ecNumber>
    </recommendedName>
    <alternativeName>
        <fullName evidence="11">Glycyl-tRNA synthetase beta subunit</fullName>
        <shortName evidence="11">GlyRS</shortName>
    </alternativeName>
</protein>
<comment type="similarity">
    <text evidence="2 11">Belongs to the class-II aminoacyl-tRNA synthetase family.</text>
</comment>
<dbReference type="PROSITE" id="PS50861">
    <property type="entry name" value="AA_TRNA_LIGASE_II_GLYAB"/>
    <property type="match status" value="1"/>
</dbReference>
<dbReference type="GO" id="GO:0004820">
    <property type="term" value="F:glycine-tRNA ligase activity"/>
    <property type="evidence" value="ECO:0007669"/>
    <property type="project" value="UniProtKB-UniRule"/>
</dbReference>
<evidence type="ECO:0000256" key="9">
    <source>
        <dbReference type="ARBA" id="ARBA00023146"/>
    </source>
</evidence>
<evidence type="ECO:0000313" key="13">
    <source>
        <dbReference type="EMBL" id="AYN24907.1"/>
    </source>
</evidence>
<comment type="subunit">
    <text evidence="3 11">Tetramer of two alpha and two beta subunits.</text>
</comment>
<dbReference type="GO" id="GO:0004814">
    <property type="term" value="F:arginine-tRNA ligase activity"/>
    <property type="evidence" value="ECO:0007669"/>
    <property type="project" value="InterPro"/>
</dbReference>
<comment type="subcellular location">
    <subcellularLocation>
        <location evidence="1 11">Cytoplasm</location>
    </subcellularLocation>
</comment>
<dbReference type="GO" id="GO:0006426">
    <property type="term" value="P:glycyl-tRNA aminoacylation"/>
    <property type="evidence" value="ECO:0007669"/>
    <property type="project" value="UniProtKB-UniRule"/>
</dbReference>
<keyword evidence="6 11" id="KW-0547">Nucleotide-binding</keyword>
<evidence type="ECO:0000256" key="4">
    <source>
        <dbReference type="ARBA" id="ARBA00022490"/>
    </source>
</evidence>
<dbReference type="PANTHER" id="PTHR30075">
    <property type="entry name" value="GLYCYL-TRNA SYNTHETASE"/>
    <property type="match status" value="1"/>
</dbReference>
<dbReference type="GO" id="GO:0005829">
    <property type="term" value="C:cytosol"/>
    <property type="evidence" value="ECO:0007669"/>
    <property type="project" value="TreeGrafter"/>
</dbReference>
<organism evidence="13 14">
    <name type="scientific">Buchnera aphidicola subsp. Rhopalosiphum maidis</name>
    <dbReference type="NCBI Taxonomy" id="118109"/>
    <lineage>
        <taxon>Bacteria</taxon>
        <taxon>Pseudomonadati</taxon>
        <taxon>Pseudomonadota</taxon>
        <taxon>Gammaproteobacteria</taxon>
        <taxon>Enterobacterales</taxon>
        <taxon>Erwiniaceae</taxon>
        <taxon>Buchnera</taxon>
    </lineage>
</organism>
<dbReference type="PRINTS" id="PR01045">
    <property type="entry name" value="TRNASYNTHGB"/>
</dbReference>
<evidence type="ECO:0000256" key="11">
    <source>
        <dbReference type="HAMAP-Rule" id="MF_00255"/>
    </source>
</evidence>
<keyword evidence="7 11" id="KW-0067">ATP-binding</keyword>
<name>A0A3G2I6B4_BUCRM</name>
<evidence type="ECO:0000256" key="5">
    <source>
        <dbReference type="ARBA" id="ARBA00022598"/>
    </source>
</evidence>
<evidence type="ECO:0000256" key="8">
    <source>
        <dbReference type="ARBA" id="ARBA00022917"/>
    </source>
</evidence>
<dbReference type="NCBIfam" id="TIGR00211">
    <property type="entry name" value="glyS"/>
    <property type="match status" value="1"/>
</dbReference>
<dbReference type="EMBL" id="CP032759">
    <property type="protein sequence ID" value="AYN24907.1"/>
    <property type="molecule type" value="Genomic_DNA"/>
</dbReference>
<evidence type="ECO:0000313" key="14">
    <source>
        <dbReference type="Proteomes" id="UP000271533"/>
    </source>
</evidence>
<dbReference type="InterPro" id="IPR006194">
    <property type="entry name" value="Gly-tRNA-synth_heterodimer"/>
</dbReference>
<dbReference type="InterPro" id="IPR015944">
    <property type="entry name" value="Gly-tRNA-synth_bsu"/>
</dbReference>
<dbReference type="RefSeq" id="WP_158361627.1">
    <property type="nucleotide sequence ID" value="NZ_CP032759.1"/>
</dbReference>
<keyword evidence="4 11" id="KW-0963">Cytoplasm</keyword>
<proteinExistence type="inferred from homology"/>